<keyword evidence="2" id="KW-1185">Reference proteome</keyword>
<reference evidence="1" key="1">
    <citation type="journal article" date="2021" name="Arch. Microbiol.">
        <title>Methyloradius palustris gen. nov., sp. nov., a methanol-oxidizing bacterium isolated from snow.</title>
        <authorList>
            <person name="Miyadera T."/>
            <person name="Kojima H."/>
            <person name="Fukui M."/>
        </authorList>
    </citation>
    <scope>NUCLEOTIDE SEQUENCE</scope>
    <source>
        <strain evidence="1">Zm11</strain>
    </source>
</reference>
<accession>A0A8D5JYQ2</accession>
<protein>
    <submittedName>
        <fullName evidence="1">Triphosphoribosyl-dephospho-CoA synthase</fullName>
    </submittedName>
</protein>
<dbReference type="PANTHER" id="PTHR42280:SF1">
    <property type="entry name" value="CITG FAMILY PROTEIN"/>
    <property type="match status" value="1"/>
</dbReference>
<dbReference type="InterPro" id="IPR002736">
    <property type="entry name" value="CitG"/>
</dbReference>
<dbReference type="Pfam" id="PF01874">
    <property type="entry name" value="CitG"/>
    <property type="match status" value="1"/>
</dbReference>
<dbReference type="Proteomes" id="UP000826722">
    <property type="component" value="Chromosome"/>
</dbReference>
<sequence>MSLADFAVEVAQAYQDACLAELSALKPGNVHIFADGHGMVVKDFILSAEVSASVMAQLDIGVGQRIKAAVQATWQSVNCNTNLGIILLAAPMIQASLLAYTDGMHLSLRESLAKVLQNLSLEDAVLAYQAVEQASPAGLGNADEHDIHAQPTVTLLSAMQAAEQRDLIARQYSNGFTDIFDVGLAQYESAIARWNNESWAVSAVHLAFMAGFPDSHIVRKYGASKGAEIQQRAAEYLYGLLEQENPKLYQRALLEFDAALKAERINPGTSADLTVATVLASYLQNVLKQA</sequence>
<dbReference type="GO" id="GO:0005524">
    <property type="term" value="F:ATP binding"/>
    <property type="evidence" value="ECO:0007669"/>
    <property type="project" value="InterPro"/>
</dbReference>
<dbReference type="KEGG" id="mpau:ZMTM_11860"/>
<proteinExistence type="predicted"/>
<dbReference type="AlphaFoldDB" id="A0A8D5JYQ2"/>
<dbReference type="GO" id="GO:0046917">
    <property type="term" value="F:triphosphoribosyl-dephospho-CoA synthase activity"/>
    <property type="evidence" value="ECO:0007669"/>
    <property type="project" value="InterPro"/>
</dbReference>
<evidence type="ECO:0000313" key="1">
    <source>
        <dbReference type="EMBL" id="BCM24927.1"/>
    </source>
</evidence>
<gene>
    <name evidence="1" type="ORF">ZMTM_11860</name>
</gene>
<dbReference type="RefSeq" id="WP_221765410.1">
    <property type="nucleotide sequence ID" value="NZ_AP024110.1"/>
</dbReference>
<dbReference type="PANTHER" id="PTHR42280">
    <property type="entry name" value="CITG FAMILY PROTEIN"/>
    <property type="match status" value="1"/>
</dbReference>
<name>A0A8D5JYQ2_9PROT</name>
<dbReference type="EMBL" id="AP024110">
    <property type="protein sequence ID" value="BCM24927.1"/>
    <property type="molecule type" value="Genomic_DNA"/>
</dbReference>
<evidence type="ECO:0000313" key="2">
    <source>
        <dbReference type="Proteomes" id="UP000826722"/>
    </source>
</evidence>
<organism evidence="1 2">
    <name type="scientific">Methyloradius palustris</name>
    <dbReference type="NCBI Taxonomy" id="2778876"/>
    <lineage>
        <taxon>Bacteria</taxon>
        <taxon>Pseudomonadati</taxon>
        <taxon>Pseudomonadota</taxon>
        <taxon>Betaproteobacteria</taxon>
        <taxon>Nitrosomonadales</taxon>
        <taxon>Methylophilaceae</taxon>
        <taxon>Methyloradius</taxon>
    </lineage>
</organism>
<dbReference type="Gene3D" id="1.10.4200.10">
    <property type="entry name" value="Triphosphoribosyl-dephospho-CoA protein"/>
    <property type="match status" value="1"/>
</dbReference>